<reference evidence="1 2" key="1">
    <citation type="submission" date="2016-10" db="EMBL/GenBank/DDBJ databases">
        <authorList>
            <person name="Varghese N."/>
            <person name="Submissions S."/>
        </authorList>
    </citation>
    <scope>NUCLEOTIDE SEQUENCE [LARGE SCALE GENOMIC DNA]</scope>
    <source>
        <strain evidence="1 2">LMG 18378</strain>
    </source>
</reference>
<protein>
    <submittedName>
        <fullName evidence="1">Uncharacterized protein</fullName>
    </submittedName>
</protein>
<keyword evidence="2" id="KW-1185">Reference proteome</keyword>
<evidence type="ECO:0000313" key="2">
    <source>
        <dbReference type="Proteomes" id="UP000183385"/>
    </source>
</evidence>
<dbReference type="Proteomes" id="UP000183385">
    <property type="component" value="Unassembled WGS sequence"/>
</dbReference>
<dbReference type="EMBL" id="FOLS01000017">
    <property type="protein sequence ID" value="SFD12166.1"/>
    <property type="molecule type" value="Genomic_DNA"/>
</dbReference>
<accession>A0AAQ1KGD4</accession>
<comment type="caution">
    <text evidence="1">The sequence shown here is derived from an EMBL/GenBank/DDBJ whole genome shotgun (WGS) entry which is preliminary data.</text>
</comment>
<dbReference type="AlphaFoldDB" id="A0AAQ1KGD4"/>
<name>A0AAQ1KGD4_9PSED</name>
<evidence type="ECO:0000313" key="1">
    <source>
        <dbReference type="EMBL" id="SFD12166.1"/>
    </source>
</evidence>
<sequence length="187" mass="20443">MASEAGRGAMRRPPALLVIGIHREELAFGERVAEGVDPARADVQRIPDGLSGRHPRADQRFHHELLHAALYEQLLPLASGRYRVLIDLHSGRDRDGPSVDLYCGHPRFCQALAAALAREGLAGRGIEVVPLGDSVATVIPRRIWDNPRFLYVGMEVYLPDGEQGEAVELARRLVGLVSQEAQAFEGG</sequence>
<organism evidence="1 2">
    <name type="scientific">Pseudomonas citronellolis</name>
    <dbReference type="NCBI Taxonomy" id="53408"/>
    <lineage>
        <taxon>Bacteria</taxon>
        <taxon>Pseudomonadati</taxon>
        <taxon>Pseudomonadota</taxon>
        <taxon>Gammaproteobacteria</taxon>
        <taxon>Pseudomonadales</taxon>
        <taxon>Pseudomonadaceae</taxon>
        <taxon>Pseudomonas</taxon>
    </lineage>
</organism>
<proteinExistence type="predicted"/>
<gene>
    <name evidence="1" type="ORF">SAMN05216577_11747</name>
</gene>